<dbReference type="Pfam" id="PF05099">
    <property type="entry name" value="TerB"/>
    <property type="match status" value="1"/>
</dbReference>
<accession>A0A951QUM5</accession>
<organism evidence="2 3">
    <name type="scientific">Cyanomargarita calcarea GSE-NOS-MK-12-04C</name>
    <dbReference type="NCBI Taxonomy" id="2839659"/>
    <lineage>
        <taxon>Bacteria</taxon>
        <taxon>Bacillati</taxon>
        <taxon>Cyanobacteriota</taxon>
        <taxon>Cyanophyceae</taxon>
        <taxon>Nostocales</taxon>
        <taxon>Cyanomargaritaceae</taxon>
        <taxon>Cyanomargarita</taxon>
    </lineage>
</organism>
<dbReference type="InterPro" id="IPR007791">
    <property type="entry name" value="DjlA_N"/>
</dbReference>
<dbReference type="EMBL" id="JAHHGZ010000062">
    <property type="protein sequence ID" value="MBW4672091.1"/>
    <property type="molecule type" value="Genomic_DNA"/>
</dbReference>
<protein>
    <submittedName>
        <fullName evidence="2">TerB family tellurite resistance protein</fullName>
    </submittedName>
</protein>
<reference evidence="2" key="2">
    <citation type="journal article" date="2022" name="Microbiol. Resour. Announc.">
        <title>Metagenome Sequencing to Explore Phylogenomics of Terrestrial Cyanobacteria.</title>
        <authorList>
            <person name="Ward R.D."/>
            <person name="Stajich J.E."/>
            <person name="Johansen J.R."/>
            <person name="Huntemann M."/>
            <person name="Clum A."/>
            <person name="Foster B."/>
            <person name="Foster B."/>
            <person name="Roux S."/>
            <person name="Palaniappan K."/>
            <person name="Varghese N."/>
            <person name="Mukherjee S."/>
            <person name="Reddy T.B.K."/>
            <person name="Daum C."/>
            <person name="Copeland A."/>
            <person name="Chen I.A."/>
            <person name="Ivanova N.N."/>
            <person name="Kyrpides N.C."/>
            <person name="Shapiro N."/>
            <person name="Eloe-Fadrosh E.A."/>
            <person name="Pietrasiak N."/>
        </authorList>
    </citation>
    <scope>NUCLEOTIDE SEQUENCE</scope>
    <source>
        <strain evidence="2">GSE-NOS-MK-12-04C</strain>
    </source>
</reference>
<dbReference type="AlphaFoldDB" id="A0A951QUM5"/>
<name>A0A951QUM5_9CYAN</name>
<reference evidence="2" key="1">
    <citation type="submission" date="2021-05" db="EMBL/GenBank/DDBJ databases">
        <authorList>
            <person name="Pietrasiak N."/>
            <person name="Ward R."/>
            <person name="Stajich J.E."/>
            <person name="Kurbessoian T."/>
        </authorList>
    </citation>
    <scope>NUCLEOTIDE SEQUENCE</scope>
    <source>
        <strain evidence="2">GSE-NOS-MK-12-04C</strain>
    </source>
</reference>
<dbReference type="InterPro" id="IPR029024">
    <property type="entry name" value="TerB-like"/>
</dbReference>
<evidence type="ECO:0000259" key="1">
    <source>
        <dbReference type="Pfam" id="PF05099"/>
    </source>
</evidence>
<proteinExistence type="predicted"/>
<evidence type="ECO:0000313" key="2">
    <source>
        <dbReference type="EMBL" id="MBW4672091.1"/>
    </source>
</evidence>
<evidence type="ECO:0000313" key="3">
    <source>
        <dbReference type="Proteomes" id="UP000729701"/>
    </source>
</evidence>
<dbReference type="Gene3D" id="1.10.3680.10">
    <property type="entry name" value="TerB-like"/>
    <property type="match status" value="1"/>
</dbReference>
<comment type="caution">
    <text evidence="2">The sequence shown here is derived from an EMBL/GenBank/DDBJ whole genome shotgun (WGS) entry which is preliminary data.</text>
</comment>
<sequence length="133" mass="15174">MLKKLQPFFALIARNETKQSEREASIDLMIMTMYIDKSLKIAEDETINEYAKNLLWESPISLEKYLGVATAKVRNVLGDAEKTNAFLEDVKSRISTQEMKKEVFEACKNLAHADGELSKEEQEFLDIVATLLL</sequence>
<dbReference type="SUPFAM" id="SSF158682">
    <property type="entry name" value="TerB-like"/>
    <property type="match status" value="1"/>
</dbReference>
<feature type="domain" description="Co-chaperone DjlA N-terminal" evidence="1">
    <location>
        <begin position="23"/>
        <end position="132"/>
    </location>
</feature>
<dbReference type="Proteomes" id="UP000729701">
    <property type="component" value="Unassembled WGS sequence"/>
</dbReference>
<gene>
    <name evidence="2" type="ORF">KME60_32870</name>
</gene>